<dbReference type="EMBL" id="LGPB01000073">
    <property type="protein sequence ID" value="KRG13623.1"/>
    <property type="molecule type" value="Genomic_DNA"/>
</dbReference>
<keyword evidence="1" id="KW-0812">Transmembrane</keyword>
<organism evidence="2 3">
    <name type="scientific">Lederbergia galactosidilytica</name>
    <dbReference type="NCBI Taxonomy" id="217031"/>
    <lineage>
        <taxon>Bacteria</taxon>
        <taxon>Bacillati</taxon>
        <taxon>Bacillota</taxon>
        <taxon>Bacilli</taxon>
        <taxon>Bacillales</taxon>
        <taxon>Bacillaceae</taxon>
        <taxon>Lederbergia</taxon>
    </lineage>
</organism>
<dbReference type="PATRIC" id="fig|217031.4.peg.2655"/>
<gene>
    <name evidence="2" type="ORF">ACA29_08025</name>
</gene>
<name>A0A0Q9YAW2_9BACI</name>
<feature type="transmembrane region" description="Helical" evidence="1">
    <location>
        <begin position="34"/>
        <end position="55"/>
    </location>
</feature>
<keyword evidence="1" id="KW-1133">Transmembrane helix</keyword>
<feature type="transmembrane region" description="Helical" evidence="1">
    <location>
        <begin position="88"/>
        <end position="111"/>
    </location>
</feature>
<keyword evidence="1" id="KW-0472">Membrane</keyword>
<protein>
    <submittedName>
        <fullName evidence="2">Uncharacterized protein</fullName>
    </submittedName>
</protein>
<accession>A0A0Q9YAW2</accession>
<reference evidence="2 3" key="1">
    <citation type="submission" date="2015-06" db="EMBL/GenBank/DDBJ databases">
        <title>Genome sequencing project of Bacillus galactosidilyticus PL133.</title>
        <authorList>
            <person name="Gaiero J."/>
            <person name="Nicol R."/>
            <person name="Habash M."/>
        </authorList>
    </citation>
    <scope>NUCLEOTIDE SEQUENCE [LARGE SCALE GENOMIC DNA]</scope>
    <source>
        <strain evidence="2 3">PL133</strain>
    </source>
</reference>
<evidence type="ECO:0000256" key="1">
    <source>
        <dbReference type="SAM" id="Phobius"/>
    </source>
</evidence>
<dbReference type="Proteomes" id="UP000053881">
    <property type="component" value="Unassembled WGS sequence"/>
</dbReference>
<proteinExistence type="predicted"/>
<sequence length="117" mass="13085">MVGWLNVGSLILGLVAWILPLVALMLYKKEHNKWIIFPIASLSACAVSLCFQIFYNDHLVKIEDWSALMDTHLVKIEDWSALMDTTDAVSSAAAALLIITILLNIITLIVYRGRLTK</sequence>
<dbReference type="AlphaFoldDB" id="A0A0Q9YAW2"/>
<evidence type="ECO:0000313" key="3">
    <source>
        <dbReference type="Proteomes" id="UP000053881"/>
    </source>
</evidence>
<evidence type="ECO:0000313" key="2">
    <source>
        <dbReference type="EMBL" id="KRG13623.1"/>
    </source>
</evidence>
<feature type="transmembrane region" description="Helical" evidence="1">
    <location>
        <begin position="6"/>
        <end position="27"/>
    </location>
</feature>
<comment type="caution">
    <text evidence="2">The sequence shown here is derived from an EMBL/GenBank/DDBJ whole genome shotgun (WGS) entry which is preliminary data.</text>
</comment>